<dbReference type="InterPro" id="IPR036047">
    <property type="entry name" value="F-box-like_dom_sf"/>
</dbReference>
<dbReference type="EMBL" id="OZ034821">
    <property type="protein sequence ID" value="CAL1409539.1"/>
    <property type="molecule type" value="Genomic_DNA"/>
</dbReference>
<dbReference type="AlphaFoldDB" id="A0AAV2GH93"/>
<dbReference type="Pfam" id="PF24750">
    <property type="entry name" value="b-prop_At3g26010-like"/>
    <property type="match status" value="1"/>
</dbReference>
<gene>
    <name evidence="2" type="ORF">LTRI10_LOCUS49031</name>
</gene>
<dbReference type="PANTHER" id="PTHR35546:SF25">
    <property type="entry name" value="F-BOX DOMAIN-CONTAINING PROTEIN"/>
    <property type="match status" value="1"/>
</dbReference>
<proteinExistence type="predicted"/>
<keyword evidence="3" id="KW-1185">Reference proteome</keyword>
<protein>
    <recommendedName>
        <fullName evidence="1">F-box protein At3g26010-like beta-propeller domain-containing protein</fullName>
    </recommendedName>
</protein>
<dbReference type="InterPro" id="IPR056592">
    <property type="entry name" value="Beta-prop_At3g26010-like"/>
</dbReference>
<feature type="domain" description="F-box protein At3g26010-like beta-propeller" evidence="1">
    <location>
        <begin position="122"/>
        <end position="390"/>
    </location>
</feature>
<accession>A0AAV2GH93</accession>
<dbReference type="SUPFAM" id="SSF81383">
    <property type="entry name" value="F-box domain"/>
    <property type="match status" value="1"/>
</dbReference>
<evidence type="ECO:0000259" key="1">
    <source>
        <dbReference type="Pfam" id="PF24750"/>
    </source>
</evidence>
<reference evidence="2 3" key="1">
    <citation type="submission" date="2024-04" db="EMBL/GenBank/DDBJ databases">
        <authorList>
            <person name="Fracassetti M."/>
        </authorList>
    </citation>
    <scope>NUCLEOTIDE SEQUENCE [LARGE SCALE GENOMIC DNA]</scope>
</reference>
<dbReference type="InterPro" id="IPR055290">
    <property type="entry name" value="At3g26010-like"/>
</dbReference>
<name>A0AAV2GH93_9ROSI</name>
<dbReference type="PANTHER" id="PTHR35546">
    <property type="entry name" value="F-BOX PROTEIN INTERACTION DOMAIN PROTEIN-RELATED"/>
    <property type="match status" value="1"/>
</dbReference>
<organism evidence="2 3">
    <name type="scientific">Linum trigynum</name>
    <dbReference type="NCBI Taxonomy" id="586398"/>
    <lineage>
        <taxon>Eukaryota</taxon>
        <taxon>Viridiplantae</taxon>
        <taxon>Streptophyta</taxon>
        <taxon>Embryophyta</taxon>
        <taxon>Tracheophyta</taxon>
        <taxon>Spermatophyta</taxon>
        <taxon>Magnoliopsida</taxon>
        <taxon>eudicotyledons</taxon>
        <taxon>Gunneridae</taxon>
        <taxon>Pentapetalae</taxon>
        <taxon>rosids</taxon>
        <taxon>fabids</taxon>
        <taxon>Malpighiales</taxon>
        <taxon>Linaceae</taxon>
        <taxon>Linum</taxon>
    </lineage>
</organism>
<sequence>MATESRAPMDLTRINGVLPFWGRKRRRPSFPYEPYQDSPFNKLWDGLVVEILIRLPNPKSAVQCKSVCSWWAVLISSRSFTARFVSHHETTVLGGGGNGEPPLILPGNPQPVLNFLPAPDEIRRKLRVLYSSHDLILCGTEEKVRNSEMGRTFVVCNPFTKQWVALPLAPERKTRYERSIVRLVFGPGKFCTNLNQGFMVVCMYVDGIDLAADFFCSASGKWSRDGMAFNWSTGRFPARNVASCKGKLYWRNMNRQVVVFNPLRQCSLLVLDISRFFVERLMYCDVWASQGVLHLIIIEHQGTVRSNDVLCVWRLDAGGVEEWRRLYRVSLKDMLSEVQGMEMKRVLGMHPNKPEIVFLEFVHIDGNSRVLSCDLQKQELQFFTEYRSSSLDFLHWNVFQPILRWPTQIPSYEDLRGGYDGSSSFWVQKSNKSTAARSEVGSFLQRLQL</sequence>
<dbReference type="Proteomes" id="UP001497516">
    <property type="component" value="Chromosome 8"/>
</dbReference>
<evidence type="ECO:0000313" key="2">
    <source>
        <dbReference type="EMBL" id="CAL1409539.1"/>
    </source>
</evidence>
<evidence type="ECO:0000313" key="3">
    <source>
        <dbReference type="Proteomes" id="UP001497516"/>
    </source>
</evidence>